<dbReference type="EMBL" id="SNRY01000554">
    <property type="protein sequence ID" value="KAA6339212.1"/>
    <property type="molecule type" value="Genomic_DNA"/>
</dbReference>
<proteinExistence type="predicted"/>
<reference evidence="1" key="1">
    <citation type="submission" date="2019-03" db="EMBL/GenBank/DDBJ databases">
        <title>Single cell metagenomics reveals metabolic interactions within the superorganism composed of flagellate Streblomastix strix and complex community of Bacteroidetes bacteria on its surface.</title>
        <authorList>
            <person name="Treitli S.C."/>
            <person name="Kolisko M."/>
            <person name="Husnik F."/>
            <person name="Keeling P."/>
            <person name="Hampl V."/>
        </authorList>
    </citation>
    <scope>NUCLEOTIDE SEQUENCE</scope>
    <source>
        <strain evidence="1">STM</strain>
    </source>
</reference>
<organism evidence="1">
    <name type="scientific">termite gut metagenome</name>
    <dbReference type="NCBI Taxonomy" id="433724"/>
    <lineage>
        <taxon>unclassified sequences</taxon>
        <taxon>metagenomes</taxon>
        <taxon>organismal metagenomes</taxon>
    </lineage>
</organism>
<feature type="non-terminal residue" evidence="1">
    <location>
        <position position="73"/>
    </location>
</feature>
<evidence type="ECO:0000313" key="1">
    <source>
        <dbReference type="EMBL" id="KAA6339212.1"/>
    </source>
</evidence>
<dbReference type="AlphaFoldDB" id="A0A5J4S0J6"/>
<protein>
    <submittedName>
        <fullName evidence="1">Uncharacterized protein</fullName>
    </submittedName>
</protein>
<name>A0A5J4S0J6_9ZZZZ</name>
<comment type="caution">
    <text evidence="1">The sequence shown here is derived from an EMBL/GenBank/DDBJ whole genome shotgun (WGS) entry which is preliminary data.</text>
</comment>
<accession>A0A5J4S0J6</accession>
<sequence>MIAKNIKGKSFKGCVSYVMHEGATLLEAEGVWADSRSDIIRSFAMQRSGRKEIKQPVGHIPISFSPEDKGRMT</sequence>
<gene>
    <name evidence="1" type="ORF">EZS27_012827</name>
</gene>